<name>A0A5D2U2K1_GOSMU</name>
<sequence>MLMVLLVRQFQAECITMQLLNEVLDLNTLAWGFQDLHVRNEKGLLLFSSPIIHCVT</sequence>
<dbReference type="EMBL" id="CM017656">
    <property type="protein sequence ID" value="TYI70814.1"/>
    <property type="molecule type" value="Genomic_DNA"/>
</dbReference>
<organism evidence="1 2">
    <name type="scientific">Gossypium mustelinum</name>
    <name type="common">Cotton</name>
    <name type="synonym">Gossypium caicoense</name>
    <dbReference type="NCBI Taxonomy" id="34275"/>
    <lineage>
        <taxon>Eukaryota</taxon>
        <taxon>Viridiplantae</taxon>
        <taxon>Streptophyta</taxon>
        <taxon>Embryophyta</taxon>
        <taxon>Tracheophyta</taxon>
        <taxon>Spermatophyta</taxon>
        <taxon>Magnoliopsida</taxon>
        <taxon>eudicotyledons</taxon>
        <taxon>Gunneridae</taxon>
        <taxon>Pentapetalae</taxon>
        <taxon>rosids</taxon>
        <taxon>malvids</taxon>
        <taxon>Malvales</taxon>
        <taxon>Malvaceae</taxon>
        <taxon>Malvoideae</taxon>
        <taxon>Gossypium</taxon>
    </lineage>
</organism>
<evidence type="ECO:0000313" key="2">
    <source>
        <dbReference type="Proteomes" id="UP000323597"/>
    </source>
</evidence>
<keyword evidence="2" id="KW-1185">Reference proteome</keyword>
<evidence type="ECO:0000313" key="1">
    <source>
        <dbReference type="EMBL" id="TYI70814.1"/>
    </source>
</evidence>
<proteinExistence type="predicted"/>
<accession>A0A5D2U2K1</accession>
<dbReference type="Proteomes" id="UP000323597">
    <property type="component" value="Chromosome D08"/>
</dbReference>
<protein>
    <submittedName>
        <fullName evidence="1">Uncharacterized protein</fullName>
    </submittedName>
</protein>
<reference evidence="1 2" key="1">
    <citation type="submission" date="2019-07" db="EMBL/GenBank/DDBJ databases">
        <title>WGS assembly of Gossypium mustelinum.</title>
        <authorList>
            <person name="Chen Z.J."/>
            <person name="Sreedasyam A."/>
            <person name="Ando A."/>
            <person name="Song Q."/>
            <person name="De L."/>
            <person name="Hulse-Kemp A."/>
            <person name="Ding M."/>
            <person name="Ye W."/>
            <person name="Kirkbride R."/>
            <person name="Jenkins J."/>
            <person name="Plott C."/>
            <person name="Lovell J."/>
            <person name="Lin Y.-M."/>
            <person name="Vaughn R."/>
            <person name="Liu B."/>
            <person name="Li W."/>
            <person name="Simpson S."/>
            <person name="Scheffler B."/>
            <person name="Saski C."/>
            <person name="Grover C."/>
            <person name="Hu G."/>
            <person name="Conover J."/>
            <person name="Carlson J."/>
            <person name="Shu S."/>
            <person name="Boston L."/>
            <person name="Williams M."/>
            <person name="Peterson D."/>
            <person name="Mcgee K."/>
            <person name="Jones D."/>
            <person name="Wendel J."/>
            <person name="Stelly D."/>
            <person name="Grimwood J."/>
            <person name="Schmutz J."/>
        </authorList>
    </citation>
    <scope>NUCLEOTIDE SEQUENCE [LARGE SCALE GENOMIC DNA]</scope>
    <source>
        <strain evidence="1">1408120.09</strain>
    </source>
</reference>
<gene>
    <name evidence="1" type="ORF">E1A91_D08G248900v1</name>
</gene>
<dbReference type="AlphaFoldDB" id="A0A5D2U2K1"/>